<reference evidence="3" key="1">
    <citation type="submission" date="2010-12" db="EMBL/GenBank/DDBJ databases">
        <title>Complete sequence of Bacillus cellulosilyticus DSM 2522.</title>
        <authorList>
            <consortium name="US DOE Joint Genome Institute"/>
            <person name="Lucas S."/>
            <person name="Copeland A."/>
            <person name="Lapidus A."/>
            <person name="Cheng J.-F."/>
            <person name="Bruce D."/>
            <person name="Goodwin L."/>
            <person name="Pitluck S."/>
            <person name="Chertkov O."/>
            <person name="Detter J.C."/>
            <person name="Han C."/>
            <person name="Tapia R."/>
            <person name="Land M."/>
            <person name="Hauser L."/>
            <person name="Jeffries C."/>
            <person name="Kyrpides N."/>
            <person name="Ivanova N."/>
            <person name="Mikhailova N."/>
            <person name="Brumm P."/>
            <person name="Mead D."/>
            <person name="Woyke T."/>
        </authorList>
    </citation>
    <scope>NUCLEOTIDE SEQUENCE [LARGE SCALE GENOMIC DNA]</scope>
    <source>
        <strain evidence="3">DSM 2522</strain>
    </source>
</reference>
<protein>
    <submittedName>
        <fullName evidence="3">Tetratricopeptide TPR_1 repeat-containing protein</fullName>
    </submittedName>
</protein>
<dbReference type="Pfam" id="PF13432">
    <property type="entry name" value="TPR_16"/>
    <property type="match status" value="1"/>
</dbReference>
<gene>
    <name evidence="3" type="ordered locus">Bcell_1906</name>
</gene>
<dbReference type="PANTHER" id="PTHR45586:SF1">
    <property type="entry name" value="LIPOPOLYSACCHARIDE ASSEMBLY PROTEIN B"/>
    <property type="match status" value="1"/>
</dbReference>
<dbReference type="SUPFAM" id="SSF81901">
    <property type="entry name" value="HCP-like"/>
    <property type="match status" value="1"/>
</dbReference>
<sequence length="348" mass="40854">MFSSKKWKEISDWLINNQQNLTDKEKKYWIAFLSEQNEILLDVWSEQLELLDEVKDNLLSSESLTFKKEQENVEGISFFHLGLYSKAIDSLSNEVDNTEHPSRIYLYLGFSYMYLNKNDKAKEHLLNVIYRSDDQLEKHFAFLGLGIQAGRDNDIEQAISYFEKAEELLFNGDVVYNLGICYLLLEMPKEAIAFFNKVIGSGEGDGEAYYWLGKCYMDTGNTTMAMETWYQAVHEFDNKEILLSLASEFEEEGFFSCALYCYERLYELGMEERLALHGLAWNYGLLDQRDKSINRFEQLLEDSPEDINVWISYVWLLKQWDEKEKLDTCLKKISQLEIQHPLLKKITS</sequence>
<proteinExistence type="predicted"/>
<dbReference type="eggNOG" id="COG0457">
    <property type="taxonomic scope" value="Bacteria"/>
</dbReference>
<dbReference type="STRING" id="649639.Bcell_1906"/>
<evidence type="ECO:0000313" key="4">
    <source>
        <dbReference type="Proteomes" id="UP000001401"/>
    </source>
</evidence>
<dbReference type="SMART" id="SM00028">
    <property type="entry name" value="TPR"/>
    <property type="match status" value="4"/>
</dbReference>
<dbReference type="InterPro" id="IPR051012">
    <property type="entry name" value="CellSynth/LPSAsmb/PSIAsmb"/>
</dbReference>
<dbReference type="Pfam" id="PF13174">
    <property type="entry name" value="TPR_6"/>
    <property type="match status" value="1"/>
</dbReference>
<accession>E6TZJ4</accession>
<dbReference type="OrthoDB" id="2937463at2"/>
<dbReference type="KEGG" id="bco:Bcell_1906"/>
<evidence type="ECO:0000313" key="3">
    <source>
        <dbReference type="EMBL" id="ADU30168.1"/>
    </source>
</evidence>
<dbReference type="InterPro" id="IPR011990">
    <property type="entry name" value="TPR-like_helical_dom_sf"/>
</dbReference>
<dbReference type="Gene3D" id="1.25.40.10">
    <property type="entry name" value="Tetratricopeptide repeat domain"/>
    <property type="match status" value="2"/>
</dbReference>
<dbReference type="PANTHER" id="PTHR45586">
    <property type="entry name" value="TPR REPEAT-CONTAINING PROTEIN PA4667"/>
    <property type="match status" value="1"/>
</dbReference>
<evidence type="ECO:0000256" key="2">
    <source>
        <dbReference type="ARBA" id="ARBA00022803"/>
    </source>
</evidence>
<keyword evidence="2" id="KW-0802">TPR repeat</keyword>
<keyword evidence="1" id="KW-0677">Repeat</keyword>
<dbReference type="Proteomes" id="UP000001401">
    <property type="component" value="Chromosome"/>
</dbReference>
<dbReference type="EMBL" id="CP002394">
    <property type="protein sequence ID" value="ADU30168.1"/>
    <property type="molecule type" value="Genomic_DNA"/>
</dbReference>
<dbReference type="InterPro" id="IPR019734">
    <property type="entry name" value="TPR_rpt"/>
</dbReference>
<keyword evidence="4" id="KW-1185">Reference proteome</keyword>
<dbReference type="AlphaFoldDB" id="E6TZJ4"/>
<name>E6TZJ4_EVAC2</name>
<dbReference type="RefSeq" id="WP_013488504.1">
    <property type="nucleotide sequence ID" value="NC_014829.1"/>
</dbReference>
<organism evidence="3 4">
    <name type="scientific">Evansella cellulosilytica (strain ATCC 21833 / DSM 2522 / FERM P-1141 / JCM 9156 / N-4)</name>
    <name type="common">Bacillus cellulosilyticus</name>
    <dbReference type="NCBI Taxonomy" id="649639"/>
    <lineage>
        <taxon>Bacteria</taxon>
        <taxon>Bacillati</taxon>
        <taxon>Bacillota</taxon>
        <taxon>Bacilli</taxon>
        <taxon>Bacillales</taxon>
        <taxon>Bacillaceae</taxon>
        <taxon>Evansella</taxon>
    </lineage>
</organism>
<dbReference type="HOGENOM" id="CLU_896185_0_0_9"/>
<evidence type="ECO:0000256" key="1">
    <source>
        <dbReference type="ARBA" id="ARBA00022737"/>
    </source>
</evidence>